<dbReference type="RefSeq" id="WP_033967262.1">
    <property type="nucleotide sequence ID" value="NZ_JAUQOM010000038.1"/>
</dbReference>
<comment type="caution">
    <text evidence="5">The sequence shown here is derived from an EMBL/GenBank/DDBJ whole genome shotgun (WGS) entry which is preliminary data.</text>
</comment>
<dbReference type="InterPro" id="IPR005814">
    <property type="entry name" value="Aminotrans_3"/>
</dbReference>
<comment type="similarity">
    <text evidence="2 4">Belongs to the class-III pyridoxal-phosphate-dependent aminotransferase family.</text>
</comment>
<dbReference type="PANTHER" id="PTHR43094:SF1">
    <property type="entry name" value="AMINOTRANSFERASE CLASS-III"/>
    <property type="match status" value="1"/>
</dbReference>
<dbReference type="PROSITE" id="PS00600">
    <property type="entry name" value="AA_TRANSFER_CLASS_3"/>
    <property type="match status" value="1"/>
</dbReference>
<accession>A0ABT8ZSN3</accession>
<sequence>MTEIKMNSTAQWQARDARHHLHSFTDPGLILEQGSRIIVRGEGSHVWDSDGRKILDGMAGLWCVNIGYGRTELSDAAKAQMDRLPYYNNHFQSAVPAMIELAERLAGLTPAGLDHFTFANSGSEANDVIVRLARYYWKLLGKPGKRTIISRTLAYHGSTVAGVSLGGMPAMHGMDNGTLPEFAHVEHPHWYVNGGDLAPADYGLKAARAIEEKILELGPDNVAAFIAEPVQGAGGVIVPPETYWPEVQRICRAYDVLLIADEVICGFGRTGAWFGSQTFGIEPDFMPMAKGISSGYLPIAAVALHDRIFDVIAKGGLWPHGYTYSGHPVSCAVALANIEIIAGEGLVERVRDDIGPYFQASLQALADRHPLVGERRGVGLMAALQLVRDKATRTVCTMEDNAAILTREACYADGLIARAVGQSMVLSPPLVITRGEVDELMEILTRALDGTARTLGLM</sequence>
<dbReference type="PIRSF" id="PIRSF000521">
    <property type="entry name" value="Transaminase_4ab_Lys_Orn"/>
    <property type="match status" value="1"/>
</dbReference>
<evidence type="ECO:0000256" key="3">
    <source>
        <dbReference type="ARBA" id="ARBA00022898"/>
    </source>
</evidence>
<gene>
    <name evidence="5" type="ORF">Q4610_21130</name>
</gene>
<dbReference type="Proteomes" id="UP001176471">
    <property type="component" value="Unassembled WGS sequence"/>
</dbReference>
<dbReference type="Pfam" id="PF00202">
    <property type="entry name" value="Aminotran_3"/>
    <property type="match status" value="1"/>
</dbReference>
<proteinExistence type="inferred from homology"/>
<reference evidence="5" key="1">
    <citation type="submission" date="2023-07" db="EMBL/GenBank/DDBJ databases">
        <title>Bacterial whole genome sequence for Sphingobium sp. HBC34.</title>
        <authorList>
            <person name="Le V."/>
            <person name="Ko S.-R."/>
            <person name="Ahn C.-Y."/>
            <person name="Oh H.-M."/>
        </authorList>
    </citation>
    <scope>NUCLEOTIDE SEQUENCE</scope>
    <source>
        <strain evidence="5">HBC34</strain>
    </source>
</reference>
<evidence type="ECO:0000256" key="4">
    <source>
        <dbReference type="RuleBase" id="RU003560"/>
    </source>
</evidence>
<dbReference type="InterPro" id="IPR015421">
    <property type="entry name" value="PyrdxlP-dep_Trfase_major"/>
</dbReference>
<evidence type="ECO:0000256" key="2">
    <source>
        <dbReference type="ARBA" id="ARBA00008954"/>
    </source>
</evidence>
<dbReference type="EMBL" id="JAUQOM010000038">
    <property type="protein sequence ID" value="MDO7837545.1"/>
    <property type="molecule type" value="Genomic_DNA"/>
</dbReference>
<dbReference type="PANTHER" id="PTHR43094">
    <property type="entry name" value="AMINOTRANSFERASE"/>
    <property type="match status" value="1"/>
</dbReference>
<keyword evidence="6" id="KW-1185">Reference proteome</keyword>
<keyword evidence="5" id="KW-0808">Transferase</keyword>
<dbReference type="SUPFAM" id="SSF53383">
    <property type="entry name" value="PLP-dependent transferases"/>
    <property type="match status" value="1"/>
</dbReference>
<dbReference type="GO" id="GO:0008483">
    <property type="term" value="F:transaminase activity"/>
    <property type="evidence" value="ECO:0007669"/>
    <property type="project" value="UniProtKB-KW"/>
</dbReference>
<evidence type="ECO:0000256" key="1">
    <source>
        <dbReference type="ARBA" id="ARBA00001933"/>
    </source>
</evidence>
<keyword evidence="5" id="KW-0032">Aminotransferase</keyword>
<dbReference type="CDD" id="cd00610">
    <property type="entry name" value="OAT_like"/>
    <property type="match status" value="1"/>
</dbReference>
<dbReference type="InterPro" id="IPR049704">
    <property type="entry name" value="Aminotrans_3_PPA_site"/>
</dbReference>
<protein>
    <submittedName>
        <fullName evidence="5">Aspartate aminotransferase family protein</fullName>
    </submittedName>
</protein>
<evidence type="ECO:0000313" key="6">
    <source>
        <dbReference type="Proteomes" id="UP001176471"/>
    </source>
</evidence>
<dbReference type="InterPro" id="IPR015424">
    <property type="entry name" value="PyrdxlP-dep_Trfase"/>
</dbReference>
<comment type="cofactor">
    <cofactor evidence="1">
        <name>pyridoxal 5'-phosphate</name>
        <dbReference type="ChEBI" id="CHEBI:597326"/>
    </cofactor>
</comment>
<keyword evidence="3 4" id="KW-0663">Pyridoxal phosphate</keyword>
<dbReference type="InterPro" id="IPR015422">
    <property type="entry name" value="PyrdxlP-dep_Trfase_small"/>
</dbReference>
<dbReference type="Gene3D" id="3.90.1150.10">
    <property type="entry name" value="Aspartate Aminotransferase, domain 1"/>
    <property type="match status" value="1"/>
</dbReference>
<organism evidence="5 6">
    <name type="scientific">Sphingobium cyanobacteriorum</name>
    <dbReference type="NCBI Taxonomy" id="3063954"/>
    <lineage>
        <taxon>Bacteria</taxon>
        <taxon>Pseudomonadati</taxon>
        <taxon>Pseudomonadota</taxon>
        <taxon>Alphaproteobacteria</taxon>
        <taxon>Sphingomonadales</taxon>
        <taxon>Sphingomonadaceae</taxon>
        <taxon>Sphingobium</taxon>
    </lineage>
</organism>
<dbReference type="NCBIfam" id="NF005682">
    <property type="entry name" value="PRK07480.1"/>
    <property type="match status" value="1"/>
</dbReference>
<name>A0ABT8ZSN3_9SPHN</name>
<dbReference type="Gene3D" id="3.40.640.10">
    <property type="entry name" value="Type I PLP-dependent aspartate aminotransferase-like (Major domain)"/>
    <property type="match status" value="1"/>
</dbReference>
<evidence type="ECO:0000313" key="5">
    <source>
        <dbReference type="EMBL" id="MDO7837545.1"/>
    </source>
</evidence>